<evidence type="ECO:0000256" key="6">
    <source>
        <dbReference type="ARBA" id="ARBA00023136"/>
    </source>
</evidence>
<evidence type="ECO:0000256" key="3">
    <source>
        <dbReference type="ARBA" id="ARBA00022448"/>
    </source>
</evidence>
<dbReference type="NCBIfam" id="TIGR00836">
    <property type="entry name" value="amt"/>
    <property type="match status" value="1"/>
</dbReference>
<dbReference type="InterPro" id="IPR001905">
    <property type="entry name" value="Ammonium_transpt"/>
</dbReference>
<reference evidence="11 12" key="1">
    <citation type="journal article" date="2010" name="Cell">
        <title>The genome of Naegleria gruberi illuminates early eukaryotic versatility.</title>
        <authorList>
            <person name="Fritz-Laylin L.K."/>
            <person name="Prochnik S.E."/>
            <person name="Ginger M.L."/>
            <person name="Dacks J.B."/>
            <person name="Carpenter M.L."/>
            <person name="Field M.C."/>
            <person name="Kuo A."/>
            <person name="Paredez A."/>
            <person name="Chapman J."/>
            <person name="Pham J."/>
            <person name="Shu S."/>
            <person name="Neupane R."/>
            <person name="Cipriano M."/>
            <person name="Mancuso J."/>
            <person name="Tu H."/>
            <person name="Salamov A."/>
            <person name="Lindquist E."/>
            <person name="Shapiro H."/>
            <person name="Lucas S."/>
            <person name="Grigoriev I.V."/>
            <person name="Cande W.Z."/>
            <person name="Fulton C."/>
            <person name="Rokhsar D.S."/>
            <person name="Dawson S.C."/>
        </authorList>
    </citation>
    <scope>NUCLEOTIDE SEQUENCE [LARGE SCALE GENOMIC DNA]</scope>
    <source>
        <strain evidence="11 12">NEG-M</strain>
    </source>
</reference>
<feature type="compositionally biased region" description="Low complexity" evidence="9">
    <location>
        <begin position="463"/>
        <end position="472"/>
    </location>
</feature>
<evidence type="ECO:0000256" key="4">
    <source>
        <dbReference type="ARBA" id="ARBA00022692"/>
    </source>
</evidence>
<feature type="domain" description="Ammonium transporter AmtB-like" evidence="10">
    <location>
        <begin position="1"/>
        <end position="399"/>
    </location>
</feature>
<feature type="non-terminal residue" evidence="11">
    <location>
        <position position="1"/>
    </location>
</feature>
<feature type="transmembrane region" description="Helical" evidence="8">
    <location>
        <begin position="70"/>
        <end position="89"/>
    </location>
</feature>
<feature type="transmembrane region" description="Helical" evidence="8">
    <location>
        <begin position="301"/>
        <end position="318"/>
    </location>
</feature>
<dbReference type="KEGG" id="ngr:NAEGRDRAFT_34407"/>
<keyword evidence="3 8" id="KW-0813">Transport</keyword>
<keyword evidence="5 8" id="KW-1133">Transmembrane helix</keyword>
<dbReference type="PANTHER" id="PTHR11730:SF6">
    <property type="entry name" value="AMMONIUM TRANSPORTER"/>
    <property type="match status" value="1"/>
</dbReference>
<evidence type="ECO:0000256" key="9">
    <source>
        <dbReference type="SAM" id="MobiDB-lite"/>
    </source>
</evidence>
<feature type="compositionally biased region" description="Polar residues" evidence="9">
    <location>
        <begin position="447"/>
        <end position="456"/>
    </location>
</feature>
<dbReference type="PROSITE" id="PS01219">
    <property type="entry name" value="AMMONIUM_TRANSP"/>
    <property type="match status" value="1"/>
</dbReference>
<dbReference type="GO" id="GO:0008519">
    <property type="term" value="F:ammonium channel activity"/>
    <property type="evidence" value="ECO:0007669"/>
    <property type="project" value="InterPro"/>
</dbReference>
<feature type="transmembrane region" description="Helical" evidence="8">
    <location>
        <begin position="183"/>
        <end position="199"/>
    </location>
</feature>
<dbReference type="GeneID" id="8861950"/>
<feature type="region of interest" description="Disordered" evidence="9">
    <location>
        <begin position="447"/>
        <end position="472"/>
    </location>
</feature>
<evidence type="ECO:0000256" key="1">
    <source>
        <dbReference type="ARBA" id="ARBA00004141"/>
    </source>
</evidence>
<keyword evidence="12" id="KW-1185">Reference proteome</keyword>
<comment type="similarity">
    <text evidence="2 8">Belongs to the ammonia transporter channel (TC 1.A.11.2) family.</text>
</comment>
<feature type="transmembrane region" description="Helical" evidence="8">
    <location>
        <begin position="17"/>
        <end position="40"/>
    </location>
</feature>
<dbReference type="VEuPathDB" id="AmoebaDB:NAEGRDRAFT_34407"/>
<dbReference type="PANTHER" id="PTHR11730">
    <property type="entry name" value="AMMONIUM TRANSPORTER"/>
    <property type="match status" value="1"/>
</dbReference>
<feature type="transmembrane region" description="Helical" evidence="8">
    <location>
        <begin position="96"/>
        <end position="117"/>
    </location>
</feature>
<dbReference type="EMBL" id="GG738874">
    <property type="protein sequence ID" value="EFC43275.1"/>
    <property type="molecule type" value="Genomic_DNA"/>
</dbReference>
<organism evidence="12">
    <name type="scientific">Naegleria gruberi</name>
    <name type="common">Amoeba</name>
    <dbReference type="NCBI Taxonomy" id="5762"/>
    <lineage>
        <taxon>Eukaryota</taxon>
        <taxon>Discoba</taxon>
        <taxon>Heterolobosea</taxon>
        <taxon>Tetramitia</taxon>
        <taxon>Eutetramitia</taxon>
        <taxon>Vahlkampfiidae</taxon>
        <taxon>Naegleria</taxon>
    </lineage>
</organism>
<name>D2VIJ0_NAEGR</name>
<feature type="transmembrane region" description="Helical" evidence="8">
    <location>
        <begin position="269"/>
        <end position="289"/>
    </location>
</feature>
<dbReference type="GO" id="GO:0097272">
    <property type="term" value="P:ammonium homeostasis"/>
    <property type="evidence" value="ECO:0007669"/>
    <property type="project" value="TreeGrafter"/>
</dbReference>
<comment type="caution">
    <text evidence="8">Lacks conserved residue(s) required for the propagation of feature annotation.</text>
</comment>
<dbReference type="Gene3D" id="1.10.3430.10">
    <property type="entry name" value="Ammonium transporter AmtB like domains"/>
    <property type="match status" value="1"/>
</dbReference>
<dbReference type="SUPFAM" id="SSF111352">
    <property type="entry name" value="Ammonium transporter"/>
    <property type="match status" value="1"/>
</dbReference>
<dbReference type="InterPro" id="IPR024041">
    <property type="entry name" value="NH4_transpt_AmtB-like_dom"/>
</dbReference>
<keyword evidence="4 8" id="KW-0812">Transmembrane</keyword>
<evidence type="ECO:0000313" key="12">
    <source>
        <dbReference type="Proteomes" id="UP000006671"/>
    </source>
</evidence>
<dbReference type="RefSeq" id="XP_002676019.1">
    <property type="nucleotide sequence ID" value="XM_002675973.1"/>
</dbReference>
<dbReference type="OMA" id="CAGSDVM"/>
<dbReference type="GO" id="GO:0005886">
    <property type="term" value="C:plasma membrane"/>
    <property type="evidence" value="ECO:0007669"/>
    <property type="project" value="UniProtKB-SubCell"/>
</dbReference>
<evidence type="ECO:0000256" key="7">
    <source>
        <dbReference type="ARBA" id="ARBA00023177"/>
    </source>
</evidence>
<dbReference type="InterPro" id="IPR018047">
    <property type="entry name" value="Ammonium_transpt_CS"/>
</dbReference>
<keyword evidence="6 8" id="KW-0472">Membrane</keyword>
<sequence length="472" mass="51165">FAFLEAGGVRSKNVANILLKIVMSVAISTMAWFCIGYGIAFGDQLTETRNGFFGNSGFFMLGGGESNSQFFFQWSFAAVASSIVSGAVAERMNLSAFFMCSFLMTAFIYAPVVHWIWSSTGWLSGFNKVFFRVGNVGVADFAGGVVVHLTGGICGLVGAVMVGPRIGRFVNGKAVKIEGHNKTLVLLGGLILWFGWYGFNAGSSTLSGGLSKIAGFASTNTTIAGAAGAMMCMLWSCLQSGQYDLTESLNGCLAGCVAITPICAFVEPWAAVLIGATGAMVYIGGAWLLEVLHVDDPVSAVPVHAFCGAWGLFLGGLFSTKSRMILLYSLPADNPYYGVFYSYNWELLGINLFAIIIVTIWVTFSSVIMFFLIDITIGLRVLPQDELVGLDHKYGGMAYNNEDNVHIFSASSSENTLAKQAYKTVQFVQQQKKYSNTTTELSEQLDSQHSVGSFNSKPHRPYQHQQQQQQWR</sequence>
<dbReference type="Pfam" id="PF00909">
    <property type="entry name" value="Ammonium_transp"/>
    <property type="match status" value="1"/>
</dbReference>
<dbReference type="AlphaFoldDB" id="D2VIJ0"/>
<evidence type="ECO:0000256" key="2">
    <source>
        <dbReference type="ARBA" id="ARBA00005887"/>
    </source>
</evidence>
<dbReference type="eggNOG" id="KOG0682">
    <property type="taxonomic scope" value="Eukaryota"/>
</dbReference>
<dbReference type="STRING" id="5762.D2VIJ0"/>
<dbReference type="Proteomes" id="UP000006671">
    <property type="component" value="Unassembled WGS sequence"/>
</dbReference>
<keyword evidence="7 8" id="KW-0924">Ammonia transport</keyword>
<proteinExistence type="inferred from homology"/>
<accession>D2VIJ0</accession>
<gene>
    <name evidence="11" type="ORF">NAEGRDRAFT_34407</name>
</gene>
<feature type="transmembrane region" description="Helical" evidence="8">
    <location>
        <begin position="219"/>
        <end position="238"/>
    </location>
</feature>
<protein>
    <recommendedName>
        <fullName evidence="8">Ammonium transporter</fullName>
    </recommendedName>
</protein>
<feature type="transmembrane region" description="Helical" evidence="8">
    <location>
        <begin position="137"/>
        <end position="162"/>
    </location>
</feature>
<dbReference type="InParanoid" id="D2VIJ0"/>
<evidence type="ECO:0000259" key="10">
    <source>
        <dbReference type="Pfam" id="PF00909"/>
    </source>
</evidence>
<comment type="subcellular location">
    <subcellularLocation>
        <location evidence="8">Cell membrane</location>
        <topology evidence="8">Multi-pass membrane protein</topology>
    </subcellularLocation>
    <subcellularLocation>
        <location evidence="1">Membrane</location>
        <topology evidence="1">Multi-pass membrane protein</topology>
    </subcellularLocation>
</comment>
<evidence type="ECO:0000313" key="11">
    <source>
        <dbReference type="EMBL" id="EFC43275.1"/>
    </source>
</evidence>
<evidence type="ECO:0000256" key="5">
    <source>
        <dbReference type="ARBA" id="ARBA00022989"/>
    </source>
</evidence>
<dbReference type="InterPro" id="IPR029020">
    <property type="entry name" value="Ammonium/urea_transptr"/>
</dbReference>
<evidence type="ECO:0000256" key="8">
    <source>
        <dbReference type="RuleBase" id="RU362002"/>
    </source>
</evidence>
<feature type="transmembrane region" description="Helical" evidence="8">
    <location>
        <begin position="349"/>
        <end position="373"/>
    </location>
</feature>
<dbReference type="OrthoDB" id="534912at2759"/>